<name>A0AAV8WI61_9CUCU</name>
<evidence type="ECO:0000256" key="4">
    <source>
        <dbReference type="ARBA" id="ARBA00022722"/>
    </source>
</evidence>
<keyword evidence="10" id="KW-1185">Reference proteome</keyword>
<comment type="caution">
    <text evidence="9">The sequence shown here is derived from an EMBL/GenBank/DDBJ whole genome shotgun (WGS) entry which is preliminary data.</text>
</comment>
<dbReference type="PANTHER" id="PTHR22930:SF85">
    <property type="entry name" value="GH03217P-RELATED"/>
    <property type="match status" value="1"/>
</dbReference>
<protein>
    <recommendedName>
        <fullName evidence="8">DDE Tnp4 domain-containing protein</fullName>
    </recommendedName>
</protein>
<keyword evidence="7" id="KW-0539">Nucleus</keyword>
<keyword evidence="6" id="KW-0378">Hydrolase</keyword>
<evidence type="ECO:0000256" key="6">
    <source>
        <dbReference type="ARBA" id="ARBA00022801"/>
    </source>
</evidence>
<dbReference type="GO" id="GO:0016787">
    <property type="term" value="F:hydrolase activity"/>
    <property type="evidence" value="ECO:0007669"/>
    <property type="project" value="UniProtKB-KW"/>
</dbReference>
<dbReference type="GO" id="GO:0005634">
    <property type="term" value="C:nucleus"/>
    <property type="evidence" value="ECO:0007669"/>
    <property type="project" value="UniProtKB-SubCell"/>
</dbReference>
<gene>
    <name evidence="9" type="ORF">NQ314_021422</name>
</gene>
<evidence type="ECO:0000256" key="1">
    <source>
        <dbReference type="ARBA" id="ARBA00001968"/>
    </source>
</evidence>
<evidence type="ECO:0000313" key="10">
    <source>
        <dbReference type="Proteomes" id="UP001162156"/>
    </source>
</evidence>
<comment type="cofactor">
    <cofactor evidence="1">
        <name>a divalent metal cation</name>
        <dbReference type="ChEBI" id="CHEBI:60240"/>
    </cofactor>
</comment>
<comment type="similarity">
    <text evidence="3">Belongs to the HARBI1 family.</text>
</comment>
<evidence type="ECO:0000256" key="7">
    <source>
        <dbReference type="ARBA" id="ARBA00023242"/>
    </source>
</evidence>
<evidence type="ECO:0000256" key="3">
    <source>
        <dbReference type="ARBA" id="ARBA00006958"/>
    </source>
</evidence>
<organism evidence="9 10">
    <name type="scientific">Rhamnusium bicolor</name>
    <dbReference type="NCBI Taxonomy" id="1586634"/>
    <lineage>
        <taxon>Eukaryota</taxon>
        <taxon>Metazoa</taxon>
        <taxon>Ecdysozoa</taxon>
        <taxon>Arthropoda</taxon>
        <taxon>Hexapoda</taxon>
        <taxon>Insecta</taxon>
        <taxon>Pterygota</taxon>
        <taxon>Neoptera</taxon>
        <taxon>Endopterygota</taxon>
        <taxon>Coleoptera</taxon>
        <taxon>Polyphaga</taxon>
        <taxon>Cucujiformia</taxon>
        <taxon>Chrysomeloidea</taxon>
        <taxon>Cerambycidae</taxon>
        <taxon>Lepturinae</taxon>
        <taxon>Rhagiini</taxon>
        <taxon>Rhamnusium</taxon>
    </lineage>
</organism>
<dbReference type="Proteomes" id="UP001162156">
    <property type="component" value="Unassembled WGS sequence"/>
</dbReference>
<dbReference type="EMBL" id="JANEYF010005968">
    <property type="protein sequence ID" value="KAJ8926234.1"/>
    <property type="molecule type" value="Genomic_DNA"/>
</dbReference>
<dbReference type="GO" id="GO:0004518">
    <property type="term" value="F:nuclease activity"/>
    <property type="evidence" value="ECO:0007669"/>
    <property type="project" value="UniProtKB-KW"/>
</dbReference>
<evidence type="ECO:0000313" key="9">
    <source>
        <dbReference type="EMBL" id="KAJ8926234.1"/>
    </source>
</evidence>
<dbReference type="GO" id="GO:0046872">
    <property type="term" value="F:metal ion binding"/>
    <property type="evidence" value="ECO:0007669"/>
    <property type="project" value="UniProtKB-KW"/>
</dbReference>
<reference evidence="9" key="1">
    <citation type="journal article" date="2023" name="Insect Mol. Biol.">
        <title>Genome sequencing provides insights into the evolution of gene families encoding plant cell wall-degrading enzymes in longhorned beetles.</title>
        <authorList>
            <person name="Shin N.R."/>
            <person name="Okamura Y."/>
            <person name="Kirsch R."/>
            <person name="Pauchet Y."/>
        </authorList>
    </citation>
    <scope>NUCLEOTIDE SEQUENCE</scope>
    <source>
        <strain evidence="9">RBIC_L_NR</strain>
    </source>
</reference>
<dbReference type="AlphaFoldDB" id="A0AAV8WI61"/>
<feature type="domain" description="DDE Tnp4" evidence="8">
    <location>
        <begin position="79"/>
        <end position="229"/>
    </location>
</feature>
<comment type="subcellular location">
    <subcellularLocation>
        <location evidence="2">Nucleus</location>
    </subcellularLocation>
</comment>
<keyword evidence="4" id="KW-0540">Nuclease</keyword>
<dbReference type="InterPro" id="IPR045249">
    <property type="entry name" value="HARBI1-like"/>
</dbReference>
<sequence length="234" mass="27657">MFDSDLESSDDELLELIAKERVRPKNKNYCETIVPQYNDLEFIEHFRISRDVVERVSEEFENSEYFKHHSGRNGVIGAIDMSHIKIDKPSNDPDSYLNRKHFFSIQLQVVCDHRRKIRDVFVGYPGSVHDSRVFRTSPLYETLGEKCGNNYLLGDSGYPCMRHLLTPYRDSGNLNRRQNNFNLKLSKNRYVIEHCFGIMKQKFRQLYHIKLRSIPDIVHFIRACCVLHNMGIRR</sequence>
<evidence type="ECO:0000256" key="5">
    <source>
        <dbReference type="ARBA" id="ARBA00022723"/>
    </source>
</evidence>
<evidence type="ECO:0000259" key="8">
    <source>
        <dbReference type="Pfam" id="PF13359"/>
    </source>
</evidence>
<dbReference type="Pfam" id="PF13359">
    <property type="entry name" value="DDE_Tnp_4"/>
    <property type="match status" value="1"/>
</dbReference>
<dbReference type="InterPro" id="IPR027806">
    <property type="entry name" value="HARBI1_dom"/>
</dbReference>
<keyword evidence="5" id="KW-0479">Metal-binding</keyword>
<proteinExistence type="inferred from homology"/>
<accession>A0AAV8WI61</accession>
<dbReference type="PANTHER" id="PTHR22930">
    <property type="match status" value="1"/>
</dbReference>
<evidence type="ECO:0000256" key="2">
    <source>
        <dbReference type="ARBA" id="ARBA00004123"/>
    </source>
</evidence>